<accession>A0ABW3MYP9</accession>
<proteinExistence type="inferred from homology"/>
<keyword evidence="5" id="KW-1133">Transmembrane helix</keyword>
<evidence type="ECO:0000256" key="2">
    <source>
        <dbReference type="ARBA" id="ARBA00022670"/>
    </source>
</evidence>
<dbReference type="PANTHER" id="PTHR43343">
    <property type="entry name" value="PEPTIDASE S12"/>
    <property type="match status" value="1"/>
</dbReference>
<name>A0ABW3MYP9_9MICO</name>
<evidence type="ECO:0000313" key="6">
    <source>
        <dbReference type="EMBL" id="MFD1055198.1"/>
    </source>
</evidence>
<evidence type="ECO:0000256" key="3">
    <source>
        <dbReference type="ARBA" id="ARBA00022801"/>
    </source>
</evidence>
<sequence>MARVTAPPAVDTSAPGAGTPLRARLLAPPGVSPDGPVHSPEPGPPEGPLQRTRRRLAAVPRWVWAALSVVLLVTAALTAYAVTRPPEPAPITQRDVDVTVQKGLGRQAEAEAAAPADATLAHAAIAPSLVVITTRGTSAGPQSQGSGAGVVVNADGTVLTALHVVEGASAITVAFSDGTTSPAIVASRKPESDIATLTPARLPETVVPAVLGGGLPVGAPVFAVGHPLGLTDSLSAGVVSALDRTVRVEGNRKLEHLIQFDAAVNPGNSGGPLLNKAGQVVGIVTGLANPTDQTLFVGIGFAVPIATAGGGGGSLPR</sequence>
<keyword evidence="2 6" id="KW-0645">Protease</keyword>
<dbReference type="InterPro" id="IPR051201">
    <property type="entry name" value="Chloro_Bact_Ser_Proteases"/>
</dbReference>
<reference evidence="7" key="1">
    <citation type="journal article" date="2019" name="Int. J. Syst. Evol. Microbiol.">
        <title>The Global Catalogue of Microorganisms (GCM) 10K type strain sequencing project: providing services to taxonomists for standard genome sequencing and annotation.</title>
        <authorList>
            <consortium name="The Broad Institute Genomics Platform"/>
            <consortium name="The Broad Institute Genome Sequencing Center for Infectious Disease"/>
            <person name="Wu L."/>
            <person name="Ma J."/>
        </authorList>
    </citation>
    <scope>NUCLEOTIDE SEQUENCE [LARGE SCALE GENOMIC DNA]</scope>
    <source>
        <strain evidence="7">CCUG 57508</strain>
    </source>
</reference>
<evidence type="ECO:0000256" key="1">
    <source>
        <dbReference type="ARBA" id="ARBA00010541"/>
    </source>
</evidence>
<keyword evidence="5" id="KW-0472">Membrane</keyword>
<keyword evidence="7" id="KW-1185">Reference proteome</keyword>
<dbReference type="RefSeq" id="WP_386053115.1">
    <property type="nucleotide sequence ID" value="NZ_JBHTKH010000007.1"/>
</dbReference>
<dbReference type="InterPro" id="IPR001940">
    <property type="entry name" value="Peptidase_S1C"/>
</dbReference>
<dbReference type="SUPFAM" id="SSF50494">
    <property type="entry name" value="Trypsin-like serine proteases"/>
    <property type="match status" value="1"/>
</dbReference>
<dbReference type="InterPro" id="IPR043504">
    <property type="entry name" value="Peptidase_S1_PA_chymotrypsin"/>
</dbReference>
<dbReference type="EC" id="3.4.21.-" evidence="6"/>
<feature type="transmembrane region" description="Helical" evidence="5">
    <location>
        <begin position="62"/>
        <end position="82"/>
    </location>
</feature>
<dbReference type="Gene3D" id="2.40.10.10">
    <property type="entry name" value="Trypsin-like serine proteases"/>
    <property type="match status" value="2"/>
</dbReference>
<comment type="caution">
    <text evidence="6">The sequence shown here is derived from an EMBL/GenBank/DDBJ whole genome shotgun (WGS) entry which is preliminary data.</text>
</comment>
<keyword evidence="3 6" id="KW-0378">Hydrolase</keyword>
<gene>
    <name evidence="6" type="ORF">ACFQ2V_12850</name>
</gene>
<dbReference type="Proteomes" id="UP001597046">
    <property type="component" value="Unassembled WGS sequence"/>
</dbReference>
<dbReference type="GO" id="GO:0008233">
    <property type="term" value="F:peptidase activity"/>
    <property type="evidence" value="ECO:0007669"/>
    <property type="project" value="UniProtKB-KW"/>
</dbReference>
<evidence type="ECO:0000256" key="4">
    <source>
        <dbReference type="SAM" id="MobiDB-lite"/>
    </source>
</evidence>
<comment type="similarity">
    <text evidence="1">Belongs to the peptidase S1C family.</text>
</comment>
<dbReference type="EMBL" id="JBHTKH010000007">
    <property type="protein sequence ID" value="MFD1055198.1"/>
    <property type="molecule type" value="Genomic_DNA"/>
</dbReference>
<dbReference type="PANTHER" id="PTHR43343:SF3">
    <property type="entry name" value="PROTEASE DO-LIKE 8, CHLOROPLASTIC"/>
    <property type="match status" value="1"/>
</dbReference>
<evidence type="ECO:0000256" key="5">
    <source>
        <dbReference type="SAM" id="Phobius"/>
    </source>
</evidence>
<feature type="region of interest" description="Disordered" evidence="4">
    <location>
        <begin position="1"/>
        <end position="52"/>
    </location>
</feature>
<organism evidence="6 7">
    <name type="scientific">Terrabacter terrigena</name>
    <dbReference type="NCBI Taxonomy" id="574718"/>
    <lineage>
        <taxon>Bacteria</taxon>
        <taxon>Bacillati</taxon>
        <taxon>Actinomycetota</taxon>
        <taxon>Actinomycetes</taxon>
        <taxon>Micrococcales</taxon>
        <taxon>Intrasporangiaceae</taxon>
        <taxon>Terrabacter</taxon>
    </lineage>
</organism>
<dbReference type="InterPro" id="IPR009003">
    <property type="entry name" value="Peptidase_S1_PA"/>
</dbReference>
<dbReference type="GO" id="GO:0006508">
    <property type="term" value="P:proteolysis"/>
    <property type="evidence" value="ECO:0007669"/>
    <property type="project" value="UniProtKB-KW"/>
</dbReference>
<dbReference type="PRINTS" id="PR00834">
    <property type="entry name" value="PROTEASES2C"/>
</dbReference>
<dbReference type="Pfam" id="PF13365">
    <property type="entry name" value="Trypsin_2"/>
    <property type="match status" value="1"/>
</dbReference>
<evidence type="ECO:0000313" key="7">
    <source>
        <dbReference type="Proteomes" id="UP001597046"/>
    </source>
</evidence>
<keyword evidence="5" id="KW-0812">Transmembrane</keyword>
<protein>
    <submittedName>
        <fullName evidence="6">S1C family serine protease</fullName>
        <ecNumber evidence="6">3.4.21.-</ecNumber>
    </submittedName>
</protein>